<protein>
    <submittedName>
        <fullName evidence="4">GNAT family N-acetyltransferase</fullName>
    </submittedName>
</protein>
<keyword evidence="1" id="KW-0808">Transferase</keyword>
<dbReference type="Proteomes" id="UP000749453">
    <property type="component" value="Unassembled WGS sequence"/>
</dbReference>
<feature type="domain" description="N-acetyltransferase" evidence="3">
    <location>
        <begin position="9"/>
        <end position="174"/>
    </location>
</feature>
<dbReference type="Gene3D" id="3.40.630.30">
    <property type="match status" value="1"/>
</dbReference>
<gene>
    <name evidence="4" type="ORF">JJW18_07495</name>
    <name evidence="5" type="ORF">JJW19_13150</name>
</gene>
<dbReference type="EMBL" id="JAFFTA010000011">
    <property type="protein sequence ID" value="MBM9913312.1"/>
    <property type="molecule type" value="Genomic_DNA"/>
</dbReference>
<proteinExistence type="predicted"/>
<reference evidence="6" key="1">
    <citation type="submission" date="2021-01" db="EMBL/GenBank/DDBJ databases">
        <title>Stenotrophomonas maltophilia.</title>
        <authorList>
            <person name="Yu Y."/>
        </authorList>
    </citation>
    <scope>NUCLEOTIDE SEQUENCE [LARGE SCALE GENOMIC DNA]</scope>
    <source>
        <strain evidence="6">As-6</strain>
    </source>
</reference>
<keyword evidence="2" id="KW-0012">Acyltransferase</keyword>
<dbReference type="PANTHER" id="PTHR43877">
    <property type="entry name" value="AMINOALKYLPHOSPHONATE N-ACETYLTRANSFERASE-RELATED-RELATED"/>
    <property type="match status" value="1"/>
</dbReference>
<evidence type="ECO:0000313" key="6">
    <source>
        <dbReference type="Proteomes" id="UP000749453"/>
    </source>
</evidence>
<comment type="caution">
    <text evidence="4">The sequence shown here is derived from an EMBL/GenBank/DDBJ whole genome shotgun (WGS) entry which is preliminary data.</text>
</comment>
<dbReference type="InterPro" id="IPR050832">
    <property type="entry name" value="Bact_Acetyltransf"/>
</dbReference>
<dbReference type="GO" id="GO:0016747">
    <property type="term" value="F:acyltransferase activity, transferring groups other than amino-acyl groups"/>
    <property type="evidence" value="ECO:0007669"/>
    <property type="project" value="InterPro"/>
</dbReference>
<keyword evidence="6" id="KW-1185">Reference proteome</keyword>
<dbReference type="CDD" id="cd04301">
    <property type="entry name" value="NAT_SF"/>
    <property type="match status" value="1"/>
</dbReference>
<dbReference type="PANTHER" id="PTHR43877:SF2">
    <property type="entry name" value="AMINOALKYLPHOSPHONATE N-ACETYLTRANSFERASE-RELATED"/>
    <property type="match status" value="1"/>
</dbReference>
<dbReference type="Pfam" id="PF13508">
    <property type="entry name" value="Acetyltransf_7"/>
    <property type="match status" value="1"/>
</dbReference>
<name>A0AAW4GEM2_9GAMM</name>
<dbReference type="PROSITE" id="PS51186">
    <property type="entry name" value="GNAT"/>
    <property type="match status" value="1"/>
</dbReference>
<dbReference type="Proteomes" id="UP000784064">
    <property type="component" value="Unassembled WGS sequence"/>
</dbReference>
<dbReference type="InterPro" id="IPR016181">
    <property type="entry name" value="Acyl_CoA_acyltransferase"/>
</dbReference>
<dbReference type="SUPFAM" id="SSF55729">
    <property type="entry name" value="Acyl-CoA N-acyltransferases (Nat)"/>
    <property type="match status" value="1"/>
</dbReference>
<evidence type="ECO:0000259" key="3">
    <source>
        <dbReference type="PROSITE" id="PS51186"/>
    </source>
</evidence>
<dbReference type="EMBL" id="JAFFTB010000022">
    <property type="protein sequence ID" value="MBM9939091.1"/>
    <property type="molecule type" value="Genomic_DNA"/>
</dbReference>
<evidence type="ECO:0000256" key="2">
    <source>
        <dbReference type="ARBA" id="ARBA00023315"/>
    </source>
</evidence>
<dbReference type="AlphaFoldDB" id="A0AAW4GEM2"/>
<dbReference type="InterPro" id="IPR000182">
    <property type="entry name" value="GNAT_dom"/>
</dbReference>
<sequence length="174" mass="18894">MSDAGKEALTIRRASVADAPAVLGLFDEVIAWFVAIGNPQQWGTEPWSSIPRRITQVTDACALPGAWVAETAQGEVRAFLALGEAIPYVPAATEPELYVRVLIASRDARVRGIGRRLMAFADEQACAAGLDYLRVDCYGGGNGELVRFYESCGYERLSTFNVDGWPGQVLGRRL</sequence>
<dbReference type="RefSeq" id="WP_205405657.1">
    <property type="nucleotide sequence ID" value="NZ_JAFFTA010000011.1"/>
</dbReference>
<accession>A0AAW4GEM2</accession>
<evidence type="ECO:0000256" key="1">
    <source>
        <dbReference type="ARBA" id="ARBA00022679"/>
    </source>
</evidence>
<evidence type="ECO:0000313" key="7">
    <source>
        <dbReference type="Proteomes" id="UP000784064"/>
    </source>
</evidence>
<evidence type="ECO:0000313" key="4">
    <source>
        <dbReference type="EMBL" id="MBM9913312.1"/>
    </source>
</evidence>
<organism evidence="4 7">
    <name type="scientific">Stenotrophomonas lactitubi</name>
    <dbReference type="NCBI Taxonomy" id="2045214"/>
    <lineage>
        <taxon>Bacteria</taxon>
        <taxon>Pseudomonadati</taxon>
        <taxon>Pseudomonadota</taxon>
        <taxon>Gammaproteobacteria</taxon>
        <taxon>Lysobacterales</taxon>
        <taxon>Lysobacteraceae</taxon>
        <taxon>Stenotrophomonas</taxon>
    </lineage>
</organism>
<evidence type="ECO:0000313" key="5">
    <source>
        <dbReference type="EMBL" id="MBM9939091.1"/>
    </source>
</evidence>
<reference evidence="4" key="2">
    <citation type="submission" date="2021-01" db="EMBL/GenBank/DDBJ databases">
        <authorList>
            <person name="Yu Y."/>
        </authorList>
    </citation>
    <scope>NUCLEOTIDE SEQUENCE</scope>
    <source>
        <strain evidence="4">As-5</strain>
        <strain evidence="5">As-6</strain>
    </source>
</reference>